<reference evidence="3 4" key="1">
    <citation type="submission" date="2020-06" db="EMBL/GenBank/DDBJ databases">
        <title>Pseudomonas eucalypticola sp. nov., an endophyte of Eucalyptus dunnii leaves with biocontrol ability of eucalyptus leaf blight.</title>
        <authorList>
            <person name="Liu Y."/>
            <person name="Song Z."/>
            <person name="Zeng H."/>
            <person name="Lu M."/>
            <person name="Wang X."/>
            <person name="Lian X."/>
            <person name="Zhang Q."/>
        </authorList>
    </citation>
    <scope>NUCLEOTIDE SEQUENCE [LARGE SCALE GENOMIC DNA]</scope>
    <source>
        <strain evidence="3 4">NP-1</strain>
    </source>
</reference>
<feature type="domain" description="FAD-binding PCMH-type" evidence="2">
    <location>
        <begin position="1"/>
        <end position="220"/>
    </location>
</feature>
<proteinExistence type="predicted"/>
<dbReference type="Pfam" id="PF03450">
    <property type="entry name" value="CO_deh_flav_C"/>
    <property type="match status" value="1"/>
</dbReference>
<evidence type="ECO:0000256" key="1">
    <source>
        <dbReference type="ARBA" id="ARBA00022827"/>
    </source>
</evidence>
<keyword evidence="1" id="KW-0285">Flavoprotein</keyword>
<evidence type="ECO:0000259" key="2">
    <source>
        <dbReference type="PROSITE" id="PS51387"/>
    </source>
</evidence>
<protein>
    <submittedName>
        <fullName evidence="3">Xanthine dehydrogenase family protein subunit M</fullName>
    </submittedName>
</protein>
<dbReference type="Gene3D" id="3.30.43.10">
    <property type="entry name" value="Uridine Diphospho-n-acetylenolpyruvylglucosamine Reductase, domain 2"/>
    <property type="match status" value="1"/>
</dbReference>
<keyword evidence="1" id="KW-0274">FAD</keyword>
<dbReference type="Pfam" id="PF00941">
    <property type="entry name" value="FAD_binding_5"/>
    <property type="match status" value="1"/>
</dbReference>
<organism evidence="3 4">
    <name type="scientific">Pseudomonas eucalypticola</name>
    <dbReference type="NCBI Taxonomy" id="2599595"/>
    <lineage>
        <taxon>Bacteria</taxon>
        <taxon>Pseudomonadati</taxon>
        <taxon>Pseudomonadota</taxon>
        <taxon>Gammaproteobacteria</taxon>
        <taxon>Pseudomonadales</taxon>
        <taxon>Pseudomonadaceae</taxon>
        <taxon>Pseudomonas</taxon>
    </lineage>
</organism>
<accession>A0A7D5H9Z3</accession>
<dbReference type="AlphaFoldDB" id="A0A7D5H9Z3"/>
<dbReference type="RefSeq" id="WP_158152579.1">
    <property type="nucleotide sequence ID" value="NZ_CP056030.1"/>
</dbReference>
<dbReference type="InterPro" id="IPR016166">
    <property type="entry name" value="FAD-bd_PCMH"/>
</dbReference>
<dbReference type="Gene3D" id="3.30.465.10">
    <property type="match status" value="2"/>
</dbReference>
<dbReference type="PROSITE" id="PS51387">
    <property type="entry name" value="FAD_PCMH"/>
    <property type="match status" value="1"/>
</dbReference>
<dbReference type="InterPro" id="IPR002346">
    <property type="entry name" value="Mopterin_DH_FAD-bd"/>
</dbReference>
<evidence type="ECO:0000313" key="4">
    <source>
        <dbReference type="Proteomes" id="UP000509568"/>
    </source>
</evidence>
<dbReference type="InterPro" id="IPR016169">
    <property type="entry name" value="FAD-bd_PCMH_sub2"/>
</dbReference>
<dbReference type="PANTHER" id="PTHR42659:SF1">
    <property type="entry name" value="OXIDOREDUCTASE"/>
    <property type="match status" value="1"/>
</dbReference>
<dbReference type="KEGG" id="pez:HWQ56_25055"/>
<dbReference type="InterPro" id="IPR036683">
    <property type="entry name" value="CO_DH_flav_C_dom_sf"/>
</dbReference>
<name>A0A7D5H9Z3_9PSED</name>
<dbReference type="EMBL" id="CP056030">
    <property type="protein sequence ID" value="QKZ06864.1"/>
    <property type="molecule type" value="Genomic_DNA"/>
</dbReference>
<sequence>MNPFSYSRPAGVAEAIGQAGPGSRFIAGGTNLLDLMKENVERPAKVIDITGLPLRDVVPTADGGLRIGALVSNADLAWLPQVEWQYPLLSQAILAGASPQLRNMATTGGNLLQRTRCYYFYDAGVPCNKRKPGSGCPARDGLNRIHAIFGASPECVATHPSDMCVALAALEAVVHVQGRAGARTIEFADFHRLPADHPERDNQLADDELITAIELPAEGFAAHSHYLKVRDRASYAFALVSVAAALTLDGPTITAARLVLGGVAHKPWRDRAVEAQLVGQPVSHETFTAAAEALVRDAEPLAHNAFKVRLVRRAVVRALEQAALGGQPS</sequence>
<dbReference type="InterPro" id="IPR051312">
    <property type="entry name" value="Diverse_Substr_Oxidored"/>
</dbReference>
<dbReference type="SUPFAM" id="SSF55447">
    <property type="entry name" value="CO dehydrogenase flavoprotein C-terminal domain-like"/>
    <property type="match status" value="1"/>
</dbReference>
<dbReference type="Gene3D" id="3.30.390.50">
    <property type="entry name" value="CO dehydrogenase flavoprotein, C-terminal domain"/>
    <property type="match status" value="1"/>
</dbReference>
<dbReference type="SMART" id="SM01092">
    <property type="entry name" value="CO_deh_flav_C"/>
    <property type="match status" value="1"/>
</dbReference>
<dbReference type="PANTHER" id="PTHR42659">
    <property type="entry name" value="XANTHINE DEHYDROGENASE SUBUNIT C-RELATED"/>
    <property type="match status" value="1"/>
</dbReference>
<keyword evidence="4" id="KW-1185">Reference proteome</keyword>
<dbReference type="InterPro" id="IPR005107">
    <property type="entry name" value="CO_DH_flav_C"/>
</dbReference>
<dbReference type="Proteomes" id="UP000509568">
    <property type="component" value="Chromosome"/>
</dbReference>
<evidence type="ECO:0000313" key="3">
    <source>
        <dbReference type="EMBL" id="QKZ06864.1"/>
    </source>
</evidence>
<dbReference type="InterPro" id="IPR036318">
    <property type="entry name" value="FAD-bd_PCMH-like_sf"/>
</dbReference>
<dbReference type="GO" id="GO:0016491">
    <property type="term" value="F:oxidoreductase activity"/>
    <property type="evidence" value="ECO:0007669"/>
    <property type="project" value="InterPro"/>
</dbReference>
<dbReference type="GO" id="GO:0071949">
    <property type="term" value="F:FAD binding"/>
    <property type="evidence" value="ECO:0007669"/>
    <property type="project" value="InterPro"/>
</dbReference>
<dbReference type="InterPro" id="IPR016167">
    <property type="entry name" value="FAD-bd_PCMH_sub1"/>
</dbReference>
<dbReference type="SUPFAM" id="SSF56176">
    <property type="entry name" value="FAD-binding/transporter-associated domain-like"/>
    <property type="match status" value="1"/>
</dbReference>
<gene>
    <name evidence="3" type="ORF">HWQ56_25055</name>
</gene>